<dbReference type="PANTHER" id="PTHR48449">
    <property type="entry name" value="DUF1985 DOMAIN-CONTAINING PROTEIN"/>
    <property type="match status" value="1"/>
</dbReference>
<feature type="compositionally biased region" description="Polar residues" evidence="2">
    <location>
        <begin position="544"/>
        <end position="554"/>
    </location>
</feature>
<feature type="compositionally biased region" description="Low complexity" evidence="2">
    <location>
        <begin position="709"/>
        <end position="721"/>
    </location>
</feature>
<feature type="compositionally biased region" description="Polar residues" evidence="2">
    <location>
        <begin position="696"/>
        <end position="708"/>
    </location>
</feature>
<feature type="region of interest" description="Disordered" evidence="2">
    <location>
        <begin position="511"/>
        <end position="562"/>
    </location>
</feature>
<sequence>MGDSVPLKLALPELKYPIGSQPKEKSAINQYSGSEYISIVKSILKPDEMIRVRGSFLGPVMKLSERGLKLSAKIVYAILTRSIVSVKENEAWFHFGAQPMRFSIREFHMMTCLKCSGALEGPRRETERFNWELLKGRSHKLSDVVDQLRNTREDASEERVCLAMLILVESILLRKSKGGSFPLEYAKNAQDMTYPWGKEAYIVLLKSIQNAVANHLENKSKFELQGYPLVFLLWILDSIPLLRDKFSKCVPTVEVPGPTYLCEKYTEVENPSLDRVLQVEADTKLKVHCILPSIPHDPEDDISIEDKYSDELETVKDVTKKGYKITADDWENRCVDTFDTLDALIQMMANKETGQASTPIDEDSVNEKVNRIITVMEENLKSMKDRMSLLEEENIHLRARVSELEGNNNVFPTNVTQKRSSGTPLSPMSHTQPSSETPLSLMSHTQPSSETPLSPMSQQPNLTHEETINESDDETPALDTQVFSPNLTKEKETETSTPIAPKSIETLVYTPSQTQQIEREPSDDTPALDTQVFTPNLTKERETQTSTNETPPKTNQEEGKPDDEIVIESPAAQTQVLQKETLEMNETPSSPISPKSIEAQVFTPIQKQQTVTEETYEATQPLTEIISANNKKEDTHAVHHTPSSPLSSLIALVIEENKNALSETETATQYFSTSEGEHTQSSRKNQAEEYLKDTTEPTTELVSTDVSKTQPLTPQTQHLQTSEGDQSDETPSEQNQAEENLKDTTEPTTELVSTDVSKMPPITLQTEHLQTSAIDFSETNEVEVSRLLAHFQIGAEVEILSTDDEIWYPGKVVDLKLCEGLEELTVEYTTLFTDQHRLQKLQDTITADKICPATPTSDKKSFEMMDKVEAFYNNGWSSGQISMVLGDNTYSVCLYTSMETILFKHSDLRIHREWKDGVWKMADKVKPDKKRKAAASSQNSGMDNVFLRRSERVPKRSRDTKTLHSSLTEIAFNCNT</sequence>
<feature type="compositionally biased region" description="Polar residues" evidence="2">
    <location>
        <begin position="408"/>
        <end position="462"/>
    </location>
</feature>
<dbReference type="AlphaFoldDB" id="A0A816P4K0"/>
<dbReference type="InterPro" id="IPR015410">
    <property type="entry name" value="DUF1985"/>
</dbReference>
<dbReference type="PANTHER" id="PTHR48449:SF1">
    <property type="entry name" value="DUF1985 DOMAIN-CONTAINING PROTEIN"/>
    <property type="match status" value="1"/>
</dbReference>
<feature type="domain" description="Agenet" evidence="3">
    <location>
        <begin position="860"/>
        <end position="916"/>
    </location>
</feature>
<feature type="domain" description="Agenet" evidence="3">
    <location>
        <begin position="789"/>
        <end position="858"/>
    </location>
</feature>
<dbReference type="InterPro" id="IPR008395">
    <property type="entry name" value="Agenet-like_dom"/>
</dbReference>
<name>A0A816P4K0_BRANA</name>
<evidence type="ECO:0000313" key="4">
    <source>
        <dbReference type="EMBL" id="CAF2043340.1"/>
    </source>
</evidence>
<feature type="region of interest" description="Disordered" evidence="2">
    <location>
        <begin position="664"/>
        <end position="761"/>
    </location>
</feature>
<dbReference type="Pfam" id="PF05641">
    <property type="entry name" value="Agenet"/>
    <property type="match status" value="1"/>
</dbReference>
<dbReference type="Pfam" id="PF09331">
    <property type="entry name" value="DUF1985"/>
    <property type="match status" value="1"/>
</dbReference>
<dbReference type="Proteomes" id="UP001295469">
    <property type="component" value="Chromosome A09"/>
</dbReference>
<accession>A0A816P4K0</accession>
<reference evidence="4" key="1">
    <citation type="submission" date="2021-01" db="EMBL/GenBank/DDBJ databases">
        <authorList>
            <consortium name="Genoscope - CEA"/>
            <person name="William W."/>
        </authorList>
    </citation>
    <scope>NUCLEOTIDE SEQUENCE</scope>
</reference>
<feature type="region of interest" description="Disordered" evidence="2">
    <location>
        <begin position="408"/>
        <end position="497"/>
    </location>
</feature>
<proteinExistence type="predicted"/>
<feature type="compositionally biased region" description="Polar residues" evidence="2">
    <location>
        <begin position="664"/>
        <end position="674"/>
    </location>
</feature>
<protein>
    <submittedName>
        <fullName evidence="4">(rape) hypothetical protein</fullName>
    </submittedName>
</protein>
<dbReference type="SMART" id="SM00743">
    <property type="entry name" value="Agenet"/>
    <property type="match status" value="2"/>
</dbReference>
<evidence type="ECO:0000256" key="1">
    <source>
        <dbReference type="SAM" id="Coils"/>
    </source>
</evidence>
<evidence type="ECO:0000256" key="2">
    <source>
        <dbReference type="SAM" id="MobiDB-lite"/>
    </source>
</evidence>
<feature type="coiled-coil region" evidence="1">
    <location>
        <begin position="366"/>
        <end position="407"/>
    </location>
</feature>
<keyword evidence="1" id="KW-0175">Coiled coil</keyword>
<feature type="compositionally biased region" description="Polar residues" evidence="2">
    <location>
        <begin position="746"/>
        <end position="756"/>
    </location>
</feature>
<feature type="compositionally biased region" description="Basic and acidic residues" evidence="2">
    <location>
        <begin position="675"/>
        <end position="695"/>
    </location>
</feature>
<dbReference type="InterPro" id="IPR014002">
    <property type="entry name" value="Agenet_dom_plant"/>
</dbReference>
<dbReference type="CDD" id="cd20406">
    <property type="entry name" value="Tudor_Agenet_AtDUF_rpt2_4"/>
    <property type="match status" value="1"/>
</dbReference>
<gene>
    <name evidence="4" type="ORF">DARMORV10_A09P29840.1</name>
</gene>
<evidence type="ECO:0000259" key="3">
    <source>
        <dbReference type="SMART" id="SM00743"/>
    </source>
</evidence>
<dbReference type="EMBL" id="HG994363">
    <property type="protein sequence ID" value="CAF2043340.1"/>
    <property type="molecule type" value="Genomic_DNA"/>
</dbReference>
<organism evidence="4">
    <name type="scientific">Brassica napus</name>
    <name type="common">Rape</name>
    <dbReference type="NCBI Taxonomy" id="3708"/>
    <lineage>
        <taxon>Eukaryota</taxon>
        <taxon>Viridiplantae</taxon>
        <taxon>Streptophyta</taxon>
        <taxon>Embryophyta</taxon>
        <taxon>Tracheophyta</taxon>
        <taxon>Spermatophyta</taxon>
        <taxon>Magnoliopsida</taxon>
        <taxon>eudicotyledons</taxon>
        <taxon>Gunneridae</taxon>
        <taxon>Pentapetalae</taxon>
        <taxon>rosids</taxon>
        <taxon>malvids</taxon>
        <taxon>Brassicales</taxon>
        <taxon>Brassicaceae</taxon>
        <taxon>Brassiceae</taxon>
        <taxon>Brassica</taxon>
    </lineage>
</organism>